<evidence type="ECO:0000256" key="10">
    <source>
        <dbReference type="SAM" id="Coils"/>
    </source>
</evidence>
<dbReference type="EMBL" id="AZHX01000011">
    <property type="protein sequence ID" value="ETX09300.1"/>
    <property type="molecule type" value="Genomic_DNA"/>
</dbReference>
<dbReference type="SMART" id="SM00448">
    <property type="entry name" value="REC"/>
    <property type="match status" value="1"/>
</dbReference>
<dbReference type="GO" id="GO:0000155">
    <property type="term" value="F:phosphorelay sensor kinase activity"/>
    <property type="evidence" value="ECO:0007669"/>
    <property type="project" value="InterPro"/>
</dbReference>
<name>W4MGM1_9BACT</name>
<dbReference type="SUPFAM" id="SSF52172">
    <property type="entry name" value="CheY-like"/>
    <property type="match status" value="1"/>
</dbReference>
<dbReference type="AlphaFoldDB" id="W4MGM1"/>
<dbReference type="Gene3D" id="1.20.5.1930">
    <property type="match status" value="1"/>
</dbReference>
<evidence type="ECO:0000256" key="7">
    <source>
        <dbReference type="ARBA" id="ARBA00022840"/>
    </source>
</evidence>
<dbReference type="InterPro" id="IPR011006">
    <property type="entry name" value="CheY-like_superfamily"/>
</dbReference>
<dbReference type="GO" id="GO:0005524">
    <property type="term" value="F:ATP binding"/>
    <property type="evidence" value="ECO:0007669"/>
    <property type="project" value="UniProtKB-KW"/>
</dbReference>
<feature type="domain" description="Histidine kinase" evidence="11">
    <location>
        <begin position="174"/>
        <end position="370"/>
    </location>
</feature>
<dbReference type="HOGENOM" id="CLU_000445_114_72_7"/>
<evidence type="ECO:0000256" key="3">
    <source>
        <dbReference type="ARBA" id="ARBA00022553"/>
    </source>
</evidence>
<comment type="caution">
    <text evidence="13">The sequence shown here is derived from an EMBL/GenBank/DDBJ whole genome shotgun (WGS) entry which is preliminary data.</text>
</comment>
<dbReference type="Pfam" id="PF02518">
    <property type="entry name" value="HATPase_c"/>
    <property type="match status" value="1"/>
</dbReference>
<dbReference type="InterPro" id="IPR003594">
    <property type="entry name" value="HATPase_dom"/>
</dbReference>
<keyword evidence="6" id="KW-0418">Kinase</keyword>
<dbReference type="Gene3D" id="3.40.50.2300">
    <property type="match status" value="1"/>
</dbReference>
<dbReference type="PANTHER" id="PTHR24421">
    <property type="entry name" value="NITRATE/NITRITE SENSOR PROTEIN NARX-RELATED"/>
    <property type="match status" value="1"/>
</dbReference>
<evidence type="ECO:0000259" key="12">
    <source>
        <dbReference type="PROSITE" id="PS50110"/>
    </source>
</evidence>
<evidence type="ECO:0000256" key="1">
    <source>
        <dbReference type="ARBA" id="ARBA00000085"/>
    </source>
</evidence>
<dbReference type="PROSITE" id="PS50109">
    <property type="entry name" value="HIS_KIN"/>
    <property type="match status" value="1"/>
</dbReference>
<evidence type="ECO:0000256" key="5">
    <source>
        <dbReference type="ARBA" id="ARBA00022741"/>
    </source>
</evidence>
<comment type="catalytic activity">
    <reaction evidence="1">
        <text>ATP + protein L-histidine = ADP + protein N-phospho-L-histidine.</text>
        <dbReference type="EC" id="2.7.13.3"/>
    </reaction>
</comment>
<dbReference type="CDD" id="cd16917">
    <property type="entry name" value="HATPase_UhpB-NarQ-NarX-like"/>
    <property type="match status" value="1"/>
</dbReference>
<organism evidence="13 14">
    <name type="scientific">Candidatus Entotheonella gemina</name>
    <dbReference type="NCBI Taxonomy" id="1429439"/>
    <lineage>
        <taxon>Bacteria</taxon>
        <taxon>Pseudomonadati</taxon>
        <taxon>Nitrospinota/Tectimicrobiota group</taxon>
        <taxon>Candidatus Tectimicrobiota</taxon>
        <taxon>Candidatus Entotheonellia</taxon>
        <taxon>Candidatus Entotheonellales</taxon>
        <taxon>Candidatus Entotheonellaceae</taxon>
        <taxon>Candidatus Entotheonella</taxon>
    </lineage>
</organism>
<dbReference type="InterPro" id="IPR036890">
    <property type="entry name" value="HATPase_C_sf"/>
</dbReference>
<dbReference type="SUPFAM" id="SSF55874">
    <property type="entry name" value="ATPase domain of HSP90 chaperone/DNA topoisomerase II/histidine kinase"/>
    <property type="match status" value="1"/>
</dbReference>
<dbReference type="GO" id="GO:0046983">
    <property type="term" value="F:protein dimerization activity"/>
    <property type="evidence" value="ECO:0007669"/>
    <property type="project" value="InterPro"/>
</dbReference>
<keyword evidence="4" id="KW-0808">Transferase</keyword>
<dbReference type="InterPro" id="IPR001789">
    <property type="entry name" value="Sig_transdc_resp-reg_receiver"/>
</dbReference>
<dbReference type="CDD" id="cd00156">
    <property type="entry name" value="REC"/>
    <property type="match status" value="1"/>
</dbReference>
<accession>W4MGM1</accession>
<gene>
    <name evidence="13" type="ORF">ETSY2_00360</name>
</gene>
<feature type="modified residue" description="4-aspartylphosphate" evidence="9">
    <location>
        <position position="68"/>
    </location>
</feature>
<evidence type="ECO:0000259" key="11">
    <source>
        <dbReference type="PROSITE" id="PS50109"/>
    </source>
</evidence>
<evidence type="ECO:0000256" key="4">
    <source>
        <dbReference type="ARBA" id="ARBA00022679"/>
    </source>
</evidence>
<dbReference type="SMART" id="SM00387">
    <property type="entry name" value="HATPase_c"/>
    <property type="match status" value="1"/>
</dbReference>
<protein>
    <recommendedName>
        <fullName evidence="2">histidine kinase</fullName>
        <ecNumber evidence="2">2.7.13.3</ecNumber>
    </recommendedName>
</protein>
<dbReference type="Gene3D" id="3.30.565.10">
    <property type="entry name" value="Histidine kinase-like ATPase, C-terminal domain"/>
    <property type="match status" value="1"/>
</dbReference>
<keyword evidence="8" id="KW-0902">Two-component regulatory system</keyword>
<evidence type="ECO:0000256" key="9">
    <source>
        <dbReference type="PROSITE-ProRule" id="PRU00169"/>
    </source>
</evidence>
<evidence type="ECO:0000256" key="6">
    <source>
        <dbReference type="ARBA" id="ARBA00022777"/>
    </source>
</evidence>
<dbReference type="Proteomes" id="UP000019140">
    <property type="component" value="Unassembled WGS sequence"/>
</dbReference>
<dbReference type="InterPro" id="IPR011712">
    <property type="entry name" value="Sig_transdc_His_kin_sub3_dim/P"/>
</dbReference>
<keyword evidence="5" id="KW-0547">Nucleotide-binding</keyword>
<dbReference type="InterPro" id="IPR050482">
    <property type="entry name" value="Sensor_HK_TwoCompSys"/>
</dbReference>
<reference evidence="13 14" key="1">
    <citation type="journal article" date="2014" name="Nature">
        <title>An environmental bacterial taxon with a large and distinct metabolic repertoire.</title>
        <authorList>
            <person name="Wilson M.C."/>
            <person name="Mori T."/>
            <person name="Ruckert C."/>
            <person name="Uria A.R."/>
            <person name="Helf M.J."/>
            <person name="Takada K."/>
            <person name="Gernert C."/>
            <person name="Steffens U.A."/>
            <person name="Heycke N."/>
            <person name="Schmitt S."/>
            <person name="Rinke C."/>
            <person name="Helfrich E.J."/>
            <person name="Brachmann A.O."/>
            <person name="Gurgui C."/>
            <person name="Wakimoto T."/>
            <person name="Kracht M."/>
            <person name="Crusemann M."/>
            <person name="Hentschel U."/>
            <person name="Abe I."/>
            <person name="Matsunaga S."/>
            <person name="Kalinowski J."/>
            <person name="Takeyama H."/>
            <person name="Piel J."/>
        </authorList>
    </citation>
    <scope>NUCLEOTIDE SEQUENCE [LARGE SCALE GENOMIC DNA]</scope>
    <source>
        <strain evidence="14">TSY2</strain>
    </source>
</reference>
<evidence type="ECO:0000313" key="13">
    <source>
        <dbReference type="EMBL" id="ETX09300.1"/>
    </source>
</evidence>
<dbReference type="InterPro" id="IPR005467">
    <property type="entry name" value="His_kinase_dom"/>
</dbReference>
<evidence type="ECO:0000256" key="8">
    <source>
        <dbReference type="ARBA" id="ARBA00023012"/>
    </source>
</evidence>
<dbReference type="PANTHER" id="PTHR24421:SF10">
    <property type="entry name" value="NITRATE_NITRITE SENSOR PROTEIN NARQ"/>
    <property type="match status" value="1"/>
</dbReference>
<dbReference type="Pfam" id="PF00072">
    <property type="entry name" value="Response_reg"/>
    <property type="match status" value="1"/>
</dbReference>
<dbReference type="Pfam" id="PF07730">
    <property type="entry name" value="HisKA_3"/>
    <property type="match status" value="1"/>
</dbReference>
<dbReference type="PROSITE" id="PS50110">
    <property type="entry name" value="RESPONSE_REGULATORY"/>
    <property type="match status" value="1"/>
</dbReference>
<evidence type="ECO:0000313" key="14">
    <source>
        <dbReference type="Proteomes" id="UP000019140"/>
    </source>
</evidence>
<feature type="coiled-coil region" evidence="10">
    <location>
        <begin position="143"/>
        <end position="170"/>
    </location>
</feature>
<keyword evidence="14" id="KW-1185">Reference proteome</keyword>
<dbReference type="GO" id="GO:0016020">
    <property type="term" value="C:membrane"/>
    <property type="evidence" value="ECO:0007669"/>
    <property type="project" value="InterPro"/>
</dbReference>
<dbReference type="EC" id="2.7.13.3" evidence="2"/>
<sequence>MIGFGLARKRTVSGYSGYTILVVDDQEETLISTQLLLQKEGHQVLTSASGEEAMTLFCPGKVALILVDYFMPGVSGETVVQEIRKRDEDVQIVLITGYAGEKPPREMLRQLDIQGYHDKTDGPERLLLWVDAALKAYTQLKTVRQAEQEVAISRAQLRFLSARLLQLQEEEREQISRELHDHFGQLLTAVMMAIEWVQYRCPKSLKALSDRLEDAIGLLQEGIQYTRQLSATMRPSVLKRLGLTSALQEYVTEFERRSSLSVKFSSDDIERMVAPGSAIHLYRIVQEALTNVARHAKATEVRIDLKHADQKLVVSVTDDGRGFDVKAVSDPHAVGLVGLEERAWIVGGTLEVHSILGEGTTVILEVPLTHSEGNCEEEPGSYM</sequence>
<evidence type="ECO:0000256" key="2">
    <source>
        <dbReference type="ARBA" id="ARBA00012438"/>
    </source>
</evidence>
<keyword evidence="7" id="KW-0067">ATP-binding</keyword>
<feature type="domain" description="Response regulatory" evidence="12">
    <location>
        <begin position="19"/>
        <end position="134"/>
    </location>
</feature>
<keyword evidence="3 9" id="KW-0597">Phosphoprotein</keyword>
<keyword evidence="10" id="KW-0175">Coiled coil</keyword>
<proteinExistence type="predicted"/>